<dbReference type="GO" id="GO:0050660">
    <property type="term" value="F:flavin adenine dinucleotide binding"/>
    <property type="evidence" value="ECO:0007669"/>
    <property type="project" value="InterPro"/>
</dbReference>
<evidence type="ECO:0000259" key="2">
    <source>
        <dbReference type="Pfam" id="PF02771"/>
    </source>
</evidence>
<name>A0A4R4NID9_9ACTN</name>
<keyword evidence="1" id="KW-0560">Oxidoreductase</keyword>
<evidence type="ECO:0000313" key="5">
    <source>
        <dbReference type="Proteomes" id="UP000295157"/>
    </source>
</evidence>
<keyword evidence="5" id="KW-1185">Reference proteome</keyword>
<dbReference type="PANTHER" id="PTHR43884:SF12">
    <property type="entry name" value="ISOVALERYL-COA DEHYDROGENASE, MITOCHONDRIAL-RELATED"/>
    <property type="match status" value="1"/>
</dbReference>
<evidence type="ECO:0000259" key="3">
    <source>
        <dbReference type="Pfam" id="PF08028"/>
    </source>
</evidence>
<dbReference type="GO" id="GO:0003995">
    <property type="term" value="F:acyl-CoA dehydrogenase activity"/>
    <property type="evidence" value="ECO:0007669"/>
    <property type="project" value="TreeGrafter"/>
</dbReference>
<comment type="caution">
    <text evidence="4">The sequence shown here is derived from an EMBL/GenBank/DDBJ whole genome shotgun (WGS) entry which is preliminary data.</text>
</comment>
<dbReference type="Gene3D" id="1.20.140.10">
    <property type="entry name" value="Butyryl-CoA Dehydrogenase, subunit A, domain 3"/>
    <property type="match status" value="1"/>
</dbReference>
<dbReference type="SUPFAM" id="SSF47203">
    <property type="entry name" value="Acyl-CoA dehydrogenase C-terminal domain-like"/>
    <property type="match status" value="1"/>
</dbReference>
<dbReference type="Pfam" id="PF02771">
    <property type="entry name" value="Acyl-CoA_dh_N"/>
    <property type="match status" value="1"/>
</dbReference>
<feature type="domain" description="Acyl-CoA dehydrogenase/oxidase N-terminal" evidence="2">
    <location>
        <begin position="13"/>
        <end position="79"/>
    </location>
</feature>
<dbReference type="InterPro" id="IPR013786">
    <property type="entry name" value="AcylCoA_DH/ox_N"/>
</dbReference>
<dbReference type="InterPro" id="IPR037069">
    <property type="entry name" value="AcylCoA_DH/ox_N_sf"/>
</dbReference>
<evidence type="ECO:0000313" key="4">
    <source>
        <dbReference type="EMBL" id="TDC06652.1"/>
    </source>
</evidence>
<dbReference type="Pfam" id="PF08028">
    <property type="entry name" value="Acyl-CoA_dh_2"/>
    <property type="match status" value="1"/>
</dbReference>
<dbReference type="InterPro" id="IPR036250">
    <property type="entry name" value="AcylCo_DH-like_C"/>
</dbReference>
<accession>A0A4R4NID9</accession>
<dbReference type="EMBL" id="SMJZ01000051">
    <property type="protein sequence ID" value="TDC06652.1"/>
    <property type="molecule type" value="Genomic_DNA"/>
</dbReference>
<dbReference type="RefSeq" id="WP_132333203.1">
    <property type="nucleotide sequence ID" value="NZ_SMJZ01000051.1"/>
</dbReference>
<protein>
    <submittedName>
        <fullName evidence="4">Acyl-CoA dehydrogenase</fullName>
    </submittedName>
</protein>
<reference evidence="4 5" key="1">
    <citation type="submission" date="2019-02" db="EMBL/GenBank/DDBJ databases">
        <title>Draft genome sequences of novel Actinobacteria.</title>
        <authorList>
            <person name="Sahin N."/>
            <person name="Ay H."/>
            <person name="Saygin H."/>
        </authorList>
    </citation>
    <scope>NUCLEOTIDE SEQUENCE [LARGE SCALE GENOMIC DNA]</scope>
    <source>
        <strain evidence="4 5">KC201</strain>
    </source>
</reference>
<sequence length="359" mass="37704">MTDHSTSDEETCRVLRAHAEKADLNGRVAPESLHAVGASGGFALRTPRAYGGAGAGAETMARRLASLGRACPSTAWIAGTCATSKDLVAAYLPWSVQQEYFADPDALTCGSGLPLGRGEPVAGGIRVTGSWPNVSGCEDATWAGLALMVDGRLCLAVIPLADLTVERTWHMAGMRGTGSHSLTADGALVPAERVAEMSMPAIGKRLMYGLTVLGPVVGASRGALDVTDELFASDRKPYMTAYSRMGESPGARHWLAEATHLVNRAERTMLAIARALDAADLSDAGHTGLDMDLAGAGGDCRAAVELMLDLYGASGFDTANPLQRYWRDVAVGSRHPHVRTYLAVERFGSALAERHVGQG</sequence>
<dbReference type="SUPFAM" id="SSF56645">
    <property type="entry name" value="Acyl-CoA dehydrogenase NM domain-like"/>
    <property type="match status" value="1"/>
</dbReference>
<dbReference type="Proteomes" id="UP000295157">
    <property type="component" value="Unassembled WGS sequence"/>
</dbReference>
<dbReference type="InterPro" id="IPR013107">
    <property type="entry name" value="Acyl-CoA_DH_C"/>
</dbReference>
<dbReference type="PANTHER" id="PTHR43884">
    <property type="entry name" value="ACYL-COA DEHYDROGENASE"/>
    <property type="match status" value="1"/>
</dbReference>
<dbReference type="AlphaFoldDB" id="A0A4R4NID9"/>
<dbReference type="InterPro" id="IPR009100">
    <property type="entry name" value="AcylCoA_DH/oxidase_NM_dom_sf"/>
</dbReference>
<dbReference type="OrthoDB" id="3404950at2"/>
<gene>
    <name evidence="4" type="ORF">E1267_15740</name>
</gene>
<dbReference type="PIRSF" id="PIRSF016578">
    <property type="entry name" value="HsaA"/>
    <property type="match status" value="1"/>
</dbReference>
<dbReference type="Gene3D" id="1.10.540.10">
    <property type="entry name" value="Acyl-CoA dehydrogenase/oxidase, N-terminal domain"/>
    <property type="match status" value="1"/>
</dbReference>
<organism evidence="4 5">
    <name type="scientific">Nonomuraea longispora</name>
    <dbReference type="NCBI Taxonomy" id="1848320"/>
    <lineage>
        <taxon>Bacteria</taxon>
        <taxon>Bacillati</taxon>
        <taxon>Actinomycetota</taxon>
        <taxon>Actinomycetes</taxon>
        <taxon>Streptosporangiales</taxon>
        <taxon>Streptosporangiaceae</taxon>
        <taxon>Nonomuraea</taxon>
    </lineage>
</organism>
<dbReference type="InterPro" id="IPR046373">
    <property type="entry name" value="Acyl-CoA_Oxase/DH_mid-dom_sf"/>
</dbReference>
<evidence type="ECO:0000256" key="1">
    <source>
        <dbReference type="ARBA" id="ARBA00023002"/>
    </source>
</evidence>
<dbReference type="Gene3D" id="2.40.110.10">
    <property type="entry name" value="Butyryl-CoA Dehydrogenase, subunit A, domain 2"/>
    <property type="match status" value="1"/>
</dbReference>
<proteinExistence type="predicted"/>
<feature type="domain" description="Acyl-CoA dehydrogenase C-terminal" evidence="3">
    <location>
        <begin position="214"/>
        <end position="338"/>
    </location>
</feature>